<proteinExistence type="predicted"/>
<dbReference type="AlphaFoldDB" id="A0A3A8PSB2"/>
<name>A0A3A8PSB2_9BACT</name>
<dbReference type="PROSITE" id="PS51257">
    <property type="entry name" value="PROKAR_LIPOPROTEIN"/>
    <property type="match status" value="1"/>
</dbReference>
<feature type="region of interest" description="Disordered" evidence="1">
    <location>
        <begin position="365"/>
        <end position="399"/>
    </location>
</feature>
<keyword evidence="2" id="KW-0732">Signal</keyword>
<keyword evidence="4" id="KW-1185">Reference proteome</keyword>
<dbReference type="EMBL" id="RAWK01000223">
    <property type="protein sequence ID" value="RKH57940.1"/>
    <property type="molecule type" value="Genomic_DNA"/>
</dbReference>
<evidence type="ECO:0000313" key="4">
    <source>
        <dbReference type="Proteomes" id="UP000267003"/>
    </source>
</evidence>
<organism evidence="3 4">
    <name type="scientific">Corallococcus aberystwythensis</name>
    <dbReference type="NCBI Taxonomy" id="2316722"/>
    <lineage>
        <taxon>Bacteria</taxon>
        <taxon>Pseudomonadati</taxon>
        <taxon>Myxococcota</taxon>
        <taxon>Myxococcia</taxon>
        <taxon>Myxococcales</taxon>
        <taxon>Cystobacterineae</taxon>
        <taxon>Myxococcaceae</taxon>
        <taxon>Corallococcus</taxon>
    </lineage>
</organism>
<dbReference type="Proteomes" id="UP000267003">
    <property type="component" value="Unassembled WGS sequence"/>
</dbReference>
<reference evidence="4" key="1">
    <citation type="submission" date="2018-09" db="EMBL/GenBank/DDBJ databases">
        <authorList>
            <person name="Livingstone P.G."/>
            <person name="Whitworth D.E."/>
        </authorList>
    </citation>
    <scope>NUCLEOTIDE SEQUENCE [LARGE SCALE GENOMIC DNA]</scope>
    <source>
        <strain evidence="4">AB050A</strain>
    </source>
</reference>
<comment type="caution">
    <text evidence="3">The sequence shown here is derived from an EMBL/GenBank/DDBJ whole genome shotgun (WGS) entry which is preliminary data.</text>
</comment>
<dbReference type="RefSeq" id="WP_120558846.1">
    <property type="nucleotide sequence ID" value="NZ_RAWK01000223.1"/>
</dbReference>
<protein>
    <submittedName>
        <fullName evidence="3">DUF192 domain-containing protein</fullName>
    </submittedName>
</protein>
<evidence type="ECO:0000313" key="3">
    <source>
        <dbReference type="EMBL" id="RKH57940.1"/>
    </source>
</evidence>
<sequence length="399" mass="43706">MKTVSLYPKRMRCWVVLTAIALVGCASRQHPDGVAEAPPCRKIDQLGSLDTLVMAGQTFQVAVLRSSAQRKEGLLHACTLSANEGAIFDMPSASDWAFHTLGMTQPIEIAFLDANLKVLAWRDAPPGRSDIRGGYQAKYVLEVAPGTMARLMQTETVQAFALDTAPQQACEQVRSPKWQCPLPRSPRATQIKAEIAEFSGWRRDKSECALKLALCVATSARFEQEMLAQSFTDATPAPGIPIEAWSTHDSPREWSGAEVYEALMRGAQERAQSFQVQPATWWWEAVKSRFYGTHAVTSLHASPIALIGRWIERASVSALTTTLVHEWMHVAYFRDPDKDSDGRSVVYGSEEFVERLARLAFEQSIQTASSPSGRPPATAPGAPATSSAIDGGRTGLTRD</sequence>
<dbReference type="Pfam" id="PF02643">
    <property type="entry name" value="DUF192"/>
    <property type="match status" value="1"/>
</dbReference>
<evidence type="ECO:0000256" key="1">
    <source>
        <dbReference type="SAM" id="MobiDB-lite"/>
    </source>
</evidence>
<evidence type="ECO:0000256" key="2">
    <source>
        <dbReference type="SAM" id="SignalP"/>
    </source>
</evidence>
<dbReference type="Gene3D" id="2.60.120.1140">
    <property type="entry name" value="Protein of unknown function DUF192"/>
    <property type="match status" value="1"/>
</dbReference>
<gene>
    <name evidence="3" type="ORF">D7W81_30095</name>
</gene>
<feature type="compositionally biased region" description="Low complexity" evidence="1">
    <location>
        <begin position="379"/>
        <end position="388"/>
    </location>
</feature>
<feature type="signal peptide" evidence="2">
    <location>
        <begin position="1"/>
        <end position="28"/>
    </location>
</feature>
<accession>A0A3A8PSB2</accession>
<dbReference type="InterPro" id="IPR038695">
    <property type="entry name" value="Saro_0823-like_sf"/>
</dbReference>
<feature type="chain" id="PRO_5017228796" evidence="2">
    <location>
        <begin position="29"/>
        <end position="399"/>
    </location>
</feature>
<dbReference type="InterPro" id="IPR003795">
    <property type="entry name" value="DUF192"/>
</dbReference>